<dbReference type="InterPro" id="IPR052901">
    <property type="entry name" value="Bact_TGase-like"/>
</dbReference>
<feature type="domain" description="Transglutaminase-like" evidence="3">
    <location>
        <begin position="547"/>
        <end position="618"/>
    </location>
</feature>
<dbReference type="Gene3D" id="3.10.620.30">
    <property type="match status" value="1"/>
</dbReference>
<gene>
    <name evidence="4" type="ORF">SA87_10390</name>
</gene>
<dbReference type="STRING" id="1484.SA87_10390"/>
<dbReference type="PANTHER" id="PTHR42736">
    <property type="entry name" value="PROTEIN-GLUTAMINE GAMMA-GLUTAMYLTRANSFERASE"/>
    <property type="match status" value="1"/>
</dbReference>
<feature type="transmembrane region" description="Helical" evidence="2">
    <location>
        <begin position="133"/>
        <end position="151"/>
    </location>
</feature>
<dbReference type="EMBL" id="JXBB01000007">
    <property type="protein sequence ID" value="OAR04989.1"/>
    <property type="molecule type" value="Genomic_DNA"/>
</dbReference>
<reference evidence="4 5" key="1">
    <citation type="submission" date="2015-09" db="EMBL/GenBank/DDBJ databases">
        <title>Draft genome sequence of Hydrogenibacillus schlegelii DSM 2000.</title>
        <authorList>
            <person name="Hemp J."/>
        </authorList>
    </citation>
    <scope>NUCLEOTIDE SEQUENCE [LARGE SCALE GENOMIC DNA]</scope>
    <source>
        <strain evidence="4 5">MA 48</strain>
    </source>
</reference>
<dbReference type="AlphaFoldDB" id="A0A179IT35"/>
<dbReference type="Proteomes" id="UP000243024">
    <property type="component" value="Unassembled WGS sequence"/>
</dbReference>
<dbReference type="Pfam" id="PF01841">
    <property type="entry name" value="Transglut_core"/>
    <property type="match status" value="1"/>
</dbReference>
<dbReference type="RefSeq" id="WP_066199233.1">
    <property type="nucleotide sequence ID" value="NZ_CBCSAS010000070.1"/>
</dbReference>
<keyword evidence="5" id="KW-1185">Reference proteome</keyword>
<evidence type="ECO:0000313" key="4">
    <source>
        <dbReference type="EMBL" id="OAR04989.1"/>
    </source>
</evidence>
<evidence type="ECO:0000313" key="5">
    <source>
        <dbReference type="Proteomes" id="UP000243024"/>
    </source>
</evidence>
<feature type="transmembrane region" description="Helical" evidence="2">
    <location>
        <begin position="62"/>
        <end position="79"/>
    </location>
</feature>
<dbReference type="InterPro" id="IPR021878">
    <property type="entry name" value="TgpA_N"/>
</dbReference>
<evidence type="ECO:0000256" key="1">
    <source>
        <dbReference type="SAM" id="MobiDB-lite"/>
    </source>
</evidence>
<organism evidence="4 5">
    <name type="scientific">Hydrogenibacillus schlegelii</name>
    <name type="common">Bacillus schlegelii</name>
    <dbReference type="NCBI Taxonomy" id="1484"/>
    <lineage>
        <taxon>Bacteria</taxon>
        <taxon>Bacillati</taxon>
        <taxon>Bacillota</taxon>
        <taxon>Bacilli</taxon>
        <taxon>Bacillales</taxon>
        <taxon>Bacillales Family X. Incertae Sedis</taxon>
        <taxon>Hydrogenibacillus</taxon>
    </lineage>
</organism>
<name>A0A179IT35_HYDSH</name>
<comment type="caution">
    <text evidence="4">The sequence shown here is derived from an EMBL/GenBank/DDBJ whole genome shotgun (WGS) entry which is preliminary data.</text>
</comment>
<keyword evidence="2" id="KW-1133">Transmembrane helix</keyword>
<dbReference type="InterPro" id="IPR038765">
    <property type="entry name" value="Papain-like_cys_pep_sf"/>
</dbReference>
<dbReference type="PANTHER" id="PTHR42736:SF1">
    <property type="entry name" value="PROTEIN-GLUTAMINE GAMMA-GLUTAMYLTRANSFERASE"/>
    <property type="match status" value="1"/>
</dbReference>
<dbReference type="SUPFAM" id="SSF54001">
    <property type="entry name" value="Cysteine proteinases"/>
    <property type="match status" value="1"/>
</dbReference>
<dbReference type="Pfam" id="PF11992">
    <property type="entry name" value="TgpA_N"/>
    <property type="match status" value="1"/>
</dbReference>
<evidence type="ECO:0000256" key="2">
    <source>
        <dbReference type="SAM" id="Phobius"/>
    </source>
</evidence>
<keyword evidence="2" id="KW-0812">Transmembrane</keyword>
<feature type="transmembrane region" description="Helical" evidence="2">
    <location>
        <begin position="158"/>
        <end position="176"/>
    </location>
</feature>
<feature type="region of interest" description="Disordered" evidence="1">
    <location>
        <begin position="636"/>
        <end position="683"/>
    </location>
</feature>
<evidence type="ECO:0000259" key="3">
    <source>
        <dbReference type="SMART" id="SM00460"/>
    </source>
</evidence>
<dbReference type="InterPro" id="IPR002931">
    <property type="entry name" value="Transglutaminase-like"/>
</dbReference>
<proteinExistence type="predicted"/>
<dbReference type="SMART" id="SM00460">
    <property type="entry name" value="TGc"/>
    <property type="match status" value="1"/>
</dbReference>
<keyword evidence="2" id="KW-0472">Membrane</keyword>
<protein>
    <recommendedName>
        <fullName evidence="3">Transglutaminase-like domain-containing protein</fullName>
    </recommendedName>
</protein>
<feature type="transmembrane region" description="Helical" evidence="2">
    <location>
        <begin position="12"/>
        <end position="32"/>
    </location>
</feature>
<feature type="transmembrane region" description="Helical" evidence="2">
    <location>
        <begin position="38"/>
        <end position="55"/>
    </location>
</feature>
<dbReference type="OrthoDB" id="9804872at2"/>
<sequence length="823" mass="86554">MGRRAVRLYEGIGFALSAALFGLIVAALPAVSDTAPEALGHFYGTVVLAHAFAWLKPRRAPAGRLVWPAVGLVLLALWSQTPWGPVAFRPAHWQGLAQEIVAPSLADVGAWLGVDVPRWAAERGLPSREARTLAFDVAVGLAVFGLVLPAVRRRRPLRVIGPAIGALAAMDTFWPYDGREAIVPAAFLALLLLGWGAFGRATDAGGGWERPRTLGGLGLAWAFGLSAFAAGAVAAGTLAPETAPAWPDPVPFLSSLKKSPGGAAATLDGYRGGLSALGGPFRPSDRPIFAVRSADGAPVPRVRWRLVSLERYTGQLWLPAEGKGEAKRSILPGPAPSAGADGEARLWRYDLAPAMAIHRAPGRTVGPAGAAVGPESGAGEGLRRVEVRLETPATAAVYPDGAVALALPREAAAGVPAPATFDLESGALTLPPTDRYVVEFVPYRRPPTEVLLQAYRLRAQALGFAPSEWPAVAAAELGEEMVRVTTALPTTLPDRVRSLAARLARGAGTPVEIAERVERYLREEGGYRYAFDAPVLEPGDDFVDQFLFALKTGYCDHFSTSMVVLLRAAGVPARWVKGFGPGEVSADGRTIVVRARDAHAWVEAYLPGSGWVPFDPTPPEGGGVPEGVEADAAFAPATPSGEEPLLPHDRGRAPSPEVSSAREEKPSSPAESGDSAPAPSGEDLARSVPAAALAGAAAGVFLLALALRAGLGLRHPLPVRLRRRAERALRRLSRRWIAPGTPEAARIGAGDFRPLLGRVPSEAAAAALARAIAAYERLAFGGPAPEEARAAWAAFRTAWKAVRRATRRQAKSVPFLETLRGVK</sequence>
<feature type="transmembrane region" description="Helical" evidence="2">
    <location>
        <begin position="182"/>
        <end position="202"/>
    </location>
</feature>
<feature type="transmembrane region" description="Helical" evidence="2">
    <location>
        <begin position="214"/>
        <end position="239"/>
    </location>
</feature>
<accession>A0A179IT35</accession>